<organism evidence="2 3">
    <name type="scientific">Olsenella profusa</name>
    <dbReference type="NCBI Taxonomy" id="138595"/>
    <lineage>
        <taxon>Bacteria</taxon>
        <taxon>Bacillati</taxon>
        <taxon>Actinomycetota</taxon>
        <taxon>Coriobacteriia</taxon>
        <taxon>Coriobacteriales</taxon>
        <taxon>Atopobiaceae</taxon>
        <taxon>Olsenella</taxon>
    </lineage>
</organism>
<keyword evidence="1" id="KW-0812">Transmembrane</keyword>
<evidence type="ECO:0008006" key="4">
    <source>
        <dbReference type="Google" id="ProtNLM"/>
    </source>
</evidence>
<gene>
    <name evidence="2" type="ORF">H9X80_04505</name>
</gene>
<accession>A0ABS2F1E7</accession>
<keyword evidence="3" id="KW-1185">Reference proteome</keyword>
<evidence type="ECO:0000256" key="1">
    <source>
        <dbReference type="SAM" id="Phobius"/>
    </source>
</evidence>
<keyword evidence="1" id="KW-0472">Membrane</keyword>
<feature type="transmembrane region" description="Helical" evidence="1">
    <location>
        <begin position="32"/>
        <end position="52"/>
    </location>
</feature>
<dbReference type="Proteomes" id="UP000712527">
    <property type="component" value="Unassembled WGS sequence"/>
</dbReference>
<comment type="caution">
    <text evidence="2">The sequence shown here is derived from an EMBL/GenBank/DDBJ whole genome shotgun (WGS) entry which is preliminary data.</text>
</comment>
<evidence type="ECO:0000313" key="2">
    <source>
        <dbReference type="EMBL" id="MBM6774804.1"/>
    </source>
</evidence>
<proteinExistence type="predicted"/>
<dbReference type="EMBL" id="JACSNQ010000006">
    <property type="protein sequence ID" value="MBM6774804.1"/>
    <property type="molecule type" value="Genomic_DNA"/>
</dbReference>
<reference evidence="2 3" key="1">
    <citation type="journal article" date="2021" name="Sci. Rep.">
        <title>The distribution of antibiotic resistance genes in chicken gut microbiota commensals.</title>
        <authorList>
            <person name="Juricova H."/>
            <person name="Matiasovicova J."/>
            <person name="Kubasova T."/>
            <person name="Cejkova D."/>
            <person name="Rychlik I."/>
        </authorList>
    </citation>
    <scope>NUCLEOTIDE SEQUENCE [LARGE SCALE GENOMIC DNA]</scope>
    <source>
        <strain evidence="2 3">An794</strain>
    </source>
</reference>
<evidence type="ECO:0000313" key="3">
    <source>
        <dbReference type="Proteomes" id="UP000712527"/>
    </source>
</evidence>
<sequence>MSEASFGAYLIHPLLIYLLSEAIDASAGAFPWLALIWAIVIGSVSLILSGLLGRIPGLRRLV</sequence>
<protein>
    <recommendedName>
        <fullName evidence="4">Acyltransferase</fullName>
    </recommendedName>
</protein>
<keyword evidence="1" id="KW-1133">Transmembrane helix</keyword>
<name>A0ABS2F1E7_9ACTN</name>